<dbReference type="Proteomes" id="UP000515126">
    <property type="component" value="Chromosome 10"/>
</dbReference>
<name>A0A6P5QHD9_MUSCR</name>
<dbReference type="KEGG" id="mcal:110303203"/>
<feature type="chain" id="PRO_5027842183" evidence="1">
    <location>
        <begin position="19"/>
        <end position="251"/>
    </location>
</feature>
<evidence type="ECO:0000313" key="2">
    <source>
        <dbReference type="Proteomes" id="UP000515126"/>
    </source>
</evidence>
<dbReference type="GeneID" id="110303203"/>
<feature type="signal peptide" evidence="1">
    <location>
        <begin position="1"/>
        <end position="18"/>
    </location>
</feature>
<gene>
    <name evidence="3" type="primary">LOC110303203</name>
</gene>
<dbReference type="AlphaFoldDB" id="A0A6P5QHD9"/>
<organism evidence="2 3">
    <name type="scientific">Mus caroli</name>
    <name type="common">Ryukyu mouse</name>
    <name type="synonym">Ricefield mouse</name>
    <dbReference type="NCBI Taxonomy" id="10089"/>
    <lineage>
        <taxon>Eukaryota</taxon>
        <taxon>Metazoa</taxon>
        <taxon>Chordata</taxon>
        <taxon>Craniata</taxon>
        <taxon>Vertebrata</taxon>
        <taxon>Euteleostomi</taxon>
        <taxon>Mammalia</taxon>
        <taxon>Eutheria</taxon>
        <taxon>Euarchontoglires</taxon>
        <taxon>Glires</taxon>
        <taxon>Rodentia</taxon>
        <taxon>Myomorpha</taxon>
        <taxon>Muroidea</taxon>
        <taxon>Muridae</taxon>
        <taxon>Murinae</taxon>
        <taxon>Mus</taxon>
        <taxon>Mus</taxon>
    </lineage>
</organism>
<dbReference type="PANTHER" id="PTHR15011">
    <property type="entry name" value="APOLIPOPROTEIN F"/>
    <property type="match status" value="1"/>
</dbReference>
<evidence type="ECO:0000256" key="1">
    <source>
        <dbReference type="SAM" id="SignalP"/>
    </source>
</evidence>
<proteinExistence type="predicted"/>
<dbReference type="RefSeq" id="XP_021029870.1">
    <property type="nucleotide sequence ID" value="XM_021174211.2"/>
</dbReference>
<dbReference type="PANTHER" id="PTHR15011:SF1">
    <property type="entry name" value="APOLIPOPROTEIN N"/>
    <property type="match status" value="1"/>
</dbReference>
<dbReference type="InterPro" id="IPR026114">
    <property type="entry name" value="APOF"/>
</dbReference>
<dbReference type="GO" id="GO:0005615">
    <property type="term" value="C:extracellular space"/>
    <property type="evidence" value="ECO:0007669"/>
    <property type="project" value="TreeGrafter"/>
</dbReference>
<accession>A0A6P5QHD9</accession>
<evidence type="ECO:0000313" key="3">
    <source>
        <dbReference type="RefSeq" id="XP_021029870.1"/>
    </source>
</evidence>
<reference evidence="3" key="1">
    <citation type="submission" date="2025-08" db="UniProtKB">
        <authorList>
            <consortium name="RefSeq"/>
        </authorList>
    </citation>
    <scope>IDENTIFICATION</scope>
</reference>
<protein>
    <submittedName>
        <fullName evidence="3">Apolipoprotein F-like</fullName>
    </submittedName>
</protein>
<dbReference type="Pfam" id="PF15148">
    <property type="entry name" value="Apolipo_F"/>
    <property type="match status" value="1"/>
</dbReference>
<keyword evidence="2" id="KW-1185">Reference proteome</keyword>
<dbReference type="GO" id="GO:0008203">
    <property type="term" value="P:cholesterol metabolic process"/>
    <property type="evidence" value="ECO:0007669"/>
    <property type="project" value="TreeGrafter"/>
</dbReference>
<sequence length="251" mass="27857">MIQAALLLGCILLSPVTAFPWKTQNGGLPAVTGTKPTPNVLPNKIPPPTPITCRDLLYTVLPTAPLSEFLSLLALRVVLENIGCPAEAYALQLRLSEMGGKDSAETLVLQSQKRSQEEGIDNNEVILRHLVPSPGDKRRVRRSVTLPEACTSEPGWVLYELAQVLLETANKLPPIDLVRELKASAVNVTQHCTMESWESMNEVARRLMSSPELNDAMIPVEDRVYLVARLAVVLKRIFVNLVWEYFQTYFG</sequence>
<keyword evidence="1" id="KW-0732">Signal</keyword>